<accession>A0ABM0NNP6</accession>
<dbReference type="InterPro" id="IPR010666">
    <property type="entry name" value="Znf_GRF"/>
</dbReference>
<keyword evidence="5" id="KW-1133">Transmembrane helix</keyword>
<name>A0ABM0NNP6_PRUMU</name>
<keyword evidence="3" id="KW-0862">Zinc</keyword>
<reference evidence="8" key="2">
    <citation type="submission" date="2025-08" db="UniProtKB">
        <authorList>
            <consortium name="RefSeq"/>
        </authorList>
    </citation>
    <scope>IDENTIFICATION</scope>
</reference>
<keyword evidence="5" id="KW-0812">Transmembrane</keyword>
<keyword evidence="5" id="KW-0472">Membrane</keyword>
<gene>
    <name evidence="8" type="primary">LOC103327016</name>
</gene>
<keyword evidence="7" id="KW-1185">Reference proteome</keyword>
<dbReference type="PROSITE" id="PS51999">
    <property type="entry name" value="ZF_GRF"/>
    <property type="match status" value="1"/>
</dbReference>
<dbReference type="RefSeq" id="XP_008227507.1">
    <property type="nucleotide sequence ID" value="XM_008229285.1"/>
</dbReference>
<feature type="domain" description="GRF-type" evidence="6">
    <location>
        <begin position="12"/>
        <end position="57"/>
    </location>
</feature>
<evidence type="ECO:0000256" key="3">
    <source>
        <dbReference type="ARBA" id="ARBA00022833"/>
    </source>
</evidence>
<feature type="transmembrane region" description="Helical" evidence="5">
    <location>
        <begin position="88"/>
        <end position="105"/>
    </location>
</feature>
<reference evidence="7" key="1">
    <citation type="journal article" date="2012" name="Nat. Commun.">
        <title>The genome of Prunus mume.</title>
        <authorList>
            <person name="Zhang Q."/>
            <person name="Chen W."/>
            <person name="Sun L."/>
            <person name="Zhao F."/>
            <person name="Huang B."/>
            <person name="Yang W."/>
            <person name="Tao Y."/>
            <person name="Wang J."/>
            <person name="Yuan Z."/>
            <person name="Fan G."/>
            <person name="Xing Z."/>
            <person name="Han C."/>
            <person name="Pan H."/>
            <person name="Zhong X."/>
            <person name="Shi W."/>
            <person name="Liang X."/>
            <person name="Du D."/>
            <person name="Sun F."/>
            <person name="Xu Z."/>
            <person name="Hao R."/>
            <person name="Lv T."/>
            <person name="Lv Y."/>
            <person name="Zheng Z."/>
            <person name="Sun M."/>
            <person name="Luo L."/>
            <person name="Cai M."/>
            <person name="Gao Y."/>
            <person name="Wang J."/>
            <person name="Yin Y."/>
            <person name="Xu X."/>
            <person name="Cheng T."/>
            <person name="Wang J."/>
        </authorList>
    </citation>
    <scope>NUCLEOTIDE SEQUENCE [LARGE SCALE GENOMIC DNA]</scope>
</reference>
<sequence length="108" mass="12559">MDIGSARHSVHCHCGKMVVIVTSWTDANPGRRFQVCPKSKKGRGHRGCQFWEWYDLEMCPRSKLVIPGLLRKIHKLEEENDKIRRSRILTGAVLVSFLLLLLYVIKWN</sequence>
<proteinExistence type="predicted"/>
<evidence type="ECO:0000259" key="6">
    <source>
        <dbReference type="PROSITE" id="PS51999"/>
    </source>
</evidence>
<keyword evidence="1" id="KW-0479">Metal-binding</keyword>
<evidence type="ECO:0000256" key="5">
    <source>
        <dbReference type="SAM" id="Phobius"/>
    </source>
</evidence>
<evidence type="ECO:0000256" key="2">
    <source>
        <dbReference type="ARBA" id="ARBA00022771"/>
    </source>
</evidence>
<keyword evidence="2 4" id="KW-0863">Zinc-finger</keyword>
<protein>
    <submittedName>
        <fullName evidence="8">Uncharacterized protein LOC103327016</fullName>
    </submittedName>
</protein>
<evidence type="ECO:0000313" key="7">
    <source>
        <dbReference type="Proteomes" id="UP000694861"/>
    </source>
</evidence>
<dbReference type="Proteomes" id="UP000694861">
    <property type="component" value="Linkage group LG3"/>
</dbReference>
<dbReference type="Pfam" id="PF06839">
    <property type="entry name" value="Zn_ribbon_GRF"/>
    <property type="match status" value="1"/>
</dbReference>
<dbReference type="GeneID" id="103327016"/>
<evidence type="ECO:0000256" key="1">
    <source>
        <dbReference type="ARBA" id="ARBA00022723"/>
    </source>
</evidence>
<dbReference type="PANTHER" id="PTHR33248">
    <property type="entry name" value="ZINC ION-BINDING PROTEIN"/>
    <property type="match status" value="1"/>
</dbReference>
<evidence type="ECO:0000313" key="8">
    <source>
        <dbReference type="RefSeq" id="XP_008227507.1"/>
    </source>
</evidence>
<evidence type="ECO:0000256" key="4">
    <source>
        <dbReference type="PROSITE-ProRule" id="PRU01343"/>
    </source>
</evidence>
<organism evidence="7 8">
    <name type="scientific">Prunus mume</name>
    <name type="common">Japanese apricot</name>
    <name type="synonym">Armeniaca mume</name>
    <dbReference type="NCBI Taxonomy" id="102107"/>
    <lineage>
        <taxon>Eukaryota</taxon>
        <taxon>Viridiplantae</taxon>
        <taxon>Streptophyta</taxon>
        <taxon>Embryophyta</taxon>
        <taxon>Tracheophyta</taxon>
        <taxon>Spermatophyta</taxon>
        <taxon>Magnoliopsida</taxon>
        <taxon>eudicotyledons</taxon>
        <taxon>Gunneridae</taxon>
        <taxon>Pentapetalae</taxon>
        <taxon>rosids</taxon>
        <taxon>fabids</taxon>
        <taxon>Rosales</taxon>
        <taxon>Rosaceae</taxon>
        <taxon>Amygdaloideae</taxon>
        <taxon>Amygdaleae</taxon>
        <taxon>Prunus</taxon>
    </lineage>
</organism>